<accession>Q3ABE9</accession>
<evidence type="ECO:0000313" key="2">
    <source>
        <dbReference type="Proteomes" id="UP000002706"/>
    </source>
</evidence>
<dbReference type="HOGENOM" id="CLU_3355224_0_0_9"/>
<dbReference type="InParanoid" id="Q3ABE9"/>
<gene>
    <name evidence="1" type="ordered locus">CHY_1715</name>
</gene>
<dbReference type="Proteomes" id="UP000002706">
    <property type="component" value="Chromosome"/>
</dbReference>
<sequence length="36" mass="4233">MYFKSLTAGAVFLMNIRLKNIFDFFEGKLNFLSNKN</sequence>
<protein>
    <submittedName>
        <fullName evidence="1">Uncharacterized protein</fullName>
    </submittedName>
</protein>
<dbReference type="KEGG" id="chy:CHY_1715"/>
<evidence type="ECO:0000313" key="1">
    <source>
        <dbReference type="EMBL" id="ABB15171.1"/>
    </source>
</evidence>
<name>Q3ABE9_CARHZ</name>
<dbReference type="EMBL" id="CP000141">
    <property type="protein sequence ID" value="ABB15171.1"/>
    <property type="molecule type" value="Genomic_DNA"/>
</dbReference>
<proteinExistence type="predicted"/>
<dbReference type="AlphaFoldDB" id="Q3ABE9"/>
<dbReference type="STRING" id="246194.CHY_1715"/>
<keyword evidence="2" id="KW-1185">Reference proteome</keyword>
<reference evidence="1 2" key="1">
    <citation type="journal article" date="2005" name="PLoS Genet.">
        <title>Life in hot carbon monoxide: the complete genome sequence of Carboxydothermus hydrogenoformans Z-2901.</title>
        <authorList>
            <person name="Wu M."/>
            <person name="Ren Q."/>
            <person name="Durkin A.S."/>
            <person name="Daugherty S.C."/>
            <person name="Brinkac L.M."/>
            <person name="Dodson R.J."/>
            <person name="Madupu R."/>
            <person name="Sullivan S.A."/>
            <person name="Kolonay J.F."/>
            <person name="Haft D.H."/>
            <person name="Nelson W.C."/>
            <person name="Tallon L.J."/>
            <person name="Jones K.M."/>
            <person name="Ulrich L.E."/>
            <person name="Gonzalez J.M."/>
            <person name="Zhulin I.B."/>
            <person name="Robb F.T."/>
            <person name="Eisen J.A."/>
        </authorList>
    </citation>
    <scope>NUCLEOTIDE SEQUENCE [LARGE SCALE GENOMIC DNA]</scope>
    <source>
        <strain evidence="2">ATCC BAA-161 / DSM 6008 / Z-2901</strain>
    </source>
</reference>
<organism evidence="1 2">
    <name type="scientific">Carboxydothermus hydrogenoformans (strain ATCC BAA-161 / DSM 6008 / Z-2901)</name>
    <dbReference type="NCBI Taxonomy" id="246194"/>
    <lineage>
        <taxon>Bacteria</taxon>
        <taxon>Bacillati</taxon>
        <taxon>Bacillota</taxon>
        <taxon>Clostridia</taxon>
        <taxon>Thermoanaerobacterales</taxon>
        <taxon>Thermoanaerobacteraceae</taxon>
        <taxon>Carboxydothermus</taxon>
    </lineage>
</organism>